<evidence type="ECO:0008006" key="4">
    <source>
        <dbReference type="Google" id="ProtNLM"/>
    </source>
</evidence>
<feature type="compositionally biased region" description="Low complexity" evidence="1">
    <location>
        <begin position="333"/>
        <end position="343"/>
    </location>
</feature>
<reference evidence="2" key="1">
    <citation type="submission" date="2020-08" db="EMBL/GenBank/DDBJ databases">
        <title>Sequencing the genomes of 1000 actinobacteria strains.</title>
        <authorList>
            <person name="Klenk H.-P."/>
        </authorList>
    </citation>
    <scope>NUCLEOTIDE SEQUENCE</scope>
    <source>
        <strain evidence="2">DSM 10695</strain>
    </source>
</reference>
<keyword evidence="3" id="KW-1185">Reference proteome</keyword>
<gene>
    <name evidence="2" type="ORF">HD592_000071</name>
</gene>
<dbReference type="Pfam" id="PF14262">
    <property type="entry name" value="Cthe_2159"/>
    <property type="match status" value="2"/>
</dbReference>
<comment type="caution">
    <text evidence="2">The sequence shown here is derived from an EMBL/GenBank/DDBJ whole genome shotgun (WGS) entry which is preliminary data.</text>
</comment>
<feature type="compositionally biased region" description="Gly residues" evidence="1">
    <location>
        <begin position="321"/>
        <end position="332"/>
    </location>
</feature>
<proteinExistence type="predicted"/>
<evidence type="ECO:0000256" key="1">
    <source>
        <dbReference type="SAM" id="MobiDB-lite"/>
    </source>
</evidence>
<dbReference type="EMBL" id="JACHMK010000001">
    <property type="protein sequence ID" value="MBB6333506.1"/>
    <property type="molecule type" value="Genomic_DNA"/>
</dbReference>
<dbReference type="AlphaFoldDB" id="A0A923E075"/>
<accession>A0A923E075</accession>
<organism evidence="2 3">
    <name type="scientific">Schaalia hyovaginalis</name>
    <dbReference type="NCBI Taxonomy" id="29316"/>
    <lineage>
        <taxon>Bacteria</taxon>
        <taxon>Bacillati</taxon>
        <taxon>Actinomycetota</taxon>
        <taxon>Actinomycetes</taxon>
        <taxon>Actinomycetales</taxon>
        <taxon>Actinomycetaceae</taxon>
        <taxon>Schaalia</taxon>
    </lineage>
</organism>
<protein>
    <recommendedName>
        <fullName evidence="4">Carbohydrate-binding domain-containing protein</fullName>
    </recommendedName>
</protein>
<evidence type="ECO:0000313" key="2">
    <source>
        <dbReference type="EMBL" id="MBB6333506.1"/>
    </source>
</evidence>
<name>A0A923E075_9ACTO</name>
<feature type="compositionally biased region" description="Low complexity" evidence="1">
    <location>
        <begin position="140"/>
        <end position="153"/>
    </location>
</feature>
<feature type="region of interest" description="Disordered" evidence="1">
    <location>
        <begin position="321"/>
        <end position="343"/>
    </location>
</feature>
<evidence type="ECO:0000313" key="3">
    <source>
        <dbReference type="Proteomes" id="UP000617426"/>
    </source>
</evidence>
<dbReference type="Proteomes" id="UP000617426">
    <property type="component" value="Unassembled WGS sequence"/>
</dbReference>
<sequence length="343" mass="32416">MVAGGDGIVAHSDALLAGGSIDIESGGGASTGAALETSSKGVKTGVYLIVEGADLSVDSADDSLHSDGAIRLSSGTLEIASGDDGIHAEVAAVLDGADVTVSQSNEGLEAGLITVADGSVDITASDDGINGSGSTSVEAGVAAAAASSDETGAVEQQDQRQAGPGGEGADFTDSGELVTISGGSLVVNAGGDGLDSNGSISITGGTTTVWGPTNDGNGALDCNGTMSVTGGTLLAVGSAGMAEAPSSTEGAGWISAALSGAQGSKVRIVDSAGTEILSFTASKAFASIVYASAQITNGADYTIEVDGSSTSVTAGQAAAGTGGAMGGPGGQGVPVALGGPRAR</sequence>
<feature type="region of interest" description="Disordered" evidence="1">
    <location>
        <begin position="140"/>
        <end position="174"/>
    </location>
</feature>
<dbReference type="InterPro" id="IPR025584">
    <property type="entry name" value="Cthe_2159"/>
</dbReference>